<organism evidence="3 4">
    <name type="scientific">Marinobacter gudaonensis</name>
    <dbReference type="NCBI Taxonomy" id="375760"/>
    <lineage>
        <taxon>Bacteria</taxon>
        <taxon>Pseudomonadati</taxon>
        <taxon>Pseudomonadota</taxon>
        <taxon>Gammaproteobacteria</taxon>
        <taxon>Pseudomonadales</taxon>
        <taxon>Marinobacteraceae</taxon>
        <taxon>Marinobacter</taxon>
    </lineage>
</organism>
<dbReference type="OrthoDB" id="6367850at2"/>
<accession>A0A1I6GAP1</accession>
<dbReference type="EMBL" id="FOYV01000001">
    <property type="protein sequence ID" value="SFR39137.1"/>
    <property type="molecule type" value="Genomic_DNA"/>
</dbReference>
<protein>
    <submittedName>
        <fullName evidence="3">PEP-CTERM protein-sorting domain-containing protein</fullName>
    </submittedName>
</protein>
<feature type="domain" description="Ice-binding protein C-terminal" evidence="2">
    <location>
        <begin position="193"/>
        <end position="215"/>
    </location>
</feature>
<keyword evidence="4" id="KW-1185">Reference proteome</keyword>
<dbReference type="NCBIfam" id="TIGR02595">
    <property type="entry name" value="PEP_CTERM"/>
    <property type="match status" value="1"/>
</dbReference>
<dbReference type="STRING" id="375760.SAMN04488073_0320"/>
<evidence type="ECO:0000259" key="2">
    <source>
        <dbReference type="Pfam" id="PF07589"/>
    </source>
</evidence>
<feature type="chain" id="PRO_5011590258" evidence="1">
    <location>
        <begin position="23"/>
        <end position="226"/>
    </location>
</feature>
<evidence type="ECO:0000313" key="3">
    <source>
        <dbReference type="EMBL" id="SFR39137.1"/>
    </source>
</evidence>
<dbReference type="InterPro" id="IPR013424">
    <property type="entry name" value="Ice-binding_C"/>
</dbReference>
<dbReference type="Pfam" id="PF07589">
    <property type="entry name" value="PEP-CTERM"/>
    <property type="match status" value="1"/>
</dbReference>
<evidence type="ECO:0000256" key="1">
    <source>
        <dbReference type="SAM" id="SignalP"/>
    </source>
</evidence>
<dbReference type="AlphaFoldDB" id="A0A1I6GAP1"/>
<proteinExistence type="predicted"/>
<name>A0A1I6GAP1_9GAMM</name>
<keyword evidence="1" id="KW-0732">Signal</keyword>
<reference evidence="4" key="1">
    <citation type="submission" date="2016-10" db="EMBL/GenBank/DDBJ databases">
        <authorList>
            <person name="Varghese N."/>
            <person name="Submissions S."/>
        </authorList>
    </citation>
    <scope>NUCLEOTIDE SEQUENCE [LARGE SCALE GENOMIC DNA]</scope>
    <source>
        <strain evidence="4">CGMCC 1.6294</strain>
    </source>
</reference>
<feature type="signal peptide" evidence="1">
    <location>
        <begin position="1"/>
        <end position="22"/>
    </location>
</feature>
<sequence length="226" mass="23670">MNTLIRIVVIAAAVGASGITHAAFIDTVANPGGALVPVSGDNSYAVRDRGAFVADQFYGLTDKVQSSHSVISTSSVPFNLTFTYLGKEAGYTGSFLFNNSEVFNTGSSAPGQAFSVLYTAGIGKIDFGFSSVKSGGASAGSVSNLGENNQAPFYNYTIFQGRLDHMILSLDDNNRVDDDHDDMLVMMKASSIPVPEPGTLALFGIGLVGLICARKNPLARQPTVEG</sequence>
<evidence type="ECO:0000313" key="4">
    <source>
        <dbReference type="Proteomes" id="UP000199290"/>
    </source>
</evidence>
<gene>
    <name evidence="3" type="ORF">SAMN04488073_0320</name>
</gene>
<dbReference type="Proteomes" id="UP000199290">
    <property type="component" value="Unassembled WGS sequence"/>
</dbReference>
<dbReference type="RefSeq" id="WP_091985237.1">
    <property type="nucleotide sequence ID" value="NZ_FOYV01000001.1"/>
</dbReference>